<organism evidence="2 3">
    <name type="scientific">Advenella kashmirensis</name>
    <dbReference type="NCBI Taxonomy" id="310575"/>
    <lineage>
        <taxon>Bacteria</taxon>
        <taxon>Pseudomonadati</taxon>
        <taxon>Pseudomonadota</taxon>
        <taxon>Betaproteobacteria</taxon>
        <taxon>Burkholderiales</taxon>
        <taxon>Alcaligenaceae</taxon>
    </lineage>
</organism>
<dbReference type="AlphaFoldDB" id="A0A356LKX9"/>
<dbReference type="Pfam" id="PF13474">
    <property type="entry name" value="SnoaL_3"/>
    <property type="match status" value="1"/>
</dbReference>
<name>A0A356LKX9_9BURK</name>
<accession>A0A356LKX9</accession>
<dbReference type="InterPro" id="IPR032710">
    <property type="entry name" value="NTF2-like_dom_sf"/>
</dbReference>
<evidence type="ECO:0000259" key="1">
    <source>
        <dbReference type="Pfam" id="PF13474"/>
    </source>
</evidence>
<protein>
    <submittedName>
        <fullName evidence="2">DUF4440 domain-containing protein</fullName>
    </submittedName>
</protein>
<comment type="caution">
    <text evidence="2">The sequence shown here is derived from an EMBL/GenBank/DDBJ whole genome shotgun (WGS) entry which is preliminary data.</text>
</comment>
<evidence type="ECO:0000313" key="2">
    <source>
        <dbReference type="EMBL" id="HBP31680.1"/>
    </source>
</evidence>
<evidence type="ECO:0000313" key="3">
    <source>
        <dbReference type="Proteomes" id="UP000264036"/>
    </source>
</evidence>
<dbReference type="InterPro" id="IPR037401">
    <property type="entry name" value="SnoaL-like"/>
</dbReference>
<dbReference type="Gene3D" id="3.10.450.50">
    <property type="match status" value="1"/>
</dbReference>
<feature type="domain" description="SnoaL-like" evidence="1">
    <location>
        <begin position="20"/>
        <end position="132"/>
    </location>
</feature>
<sequence length="152" mass="16985">MGTKSTAAPKRAVFASPEEVEQAFYEALRLGDVMRVMHTWADDEETVCIHPGGERLTGTSAIQASWQELLNSGPLHIHAHHPVVITYGMTVIHIMIEEVQANTPRGNRELLFYATNVYHKGRTGWHMVHHHSAPAPSDVLLSEMHDIPNVLH</sequence>
<dbReference type="SUPFAM" id="SSF54427">
    <property type="entry name" value="NTF2-like"/>
    <property type="match status" value="1"/>
</dbReference>
<dbReference type="EMBL" id="DOEK01000042">
    <property type="protein sequence ID" value="HBP31680.1"/>
    <property type="molecule type" value="Genomic_DNA"/>
</dbReference>
<gene>
    <name evidence="2" type="ORF">DD666_19990</name>
</gene>
<reference evidence="2 3" key="1">
    <citation type="journal article" date="2018" name="Nat. Biotechnol.">
        <title>A standardized bacterial taxonomy based on genome phylogeny substantially revises the tree of life.</title>
        <authorList>
            <person name="Parks D.H."/>
            <person name="Chuvochina M."/>
            <person name="Waite D.W."/>
            <person name="Rinke C."/>
            <person name="Skarshewski A."/>
            <person name="Chaumeil P.A."/>
            <person name="Hugenholtz P."/>
        </authorList>
    </citation>
    <scope>NUCLEOTIDE SEQUENCE [LARGE SCALE GENOMIC DNA]</scope>
    <source>
        <strain evidence="2">UBA10707</strain>
    </source>
</reference>
<dbReference type="Proteomes" id="UP000264036">
    <property type="component" value="Unassembled WGS sequence"/>
</dbReference>
<dbReference type="PANTHER" id="PTHR34957:SF1">
    <property type="entry name" value="NUCLEAR TRANSPORT FACTOR 2 (NTF2) FAMILY PROTEIN"/>
    <property type="match status" value="1"/>
</dbReference>
<dbReference type="PANTHER" id="PTHR34957">
    <property type="entry name" value="NUCLEAR TRANSPORT FACTOR 2 (NTF2) FAMILY PROTEIN"/>
    <property type="match status" value="1"/>
</dbReference>
<proteinExistence type="predicted"/>